<sequence>SRQIFSFLLRTSGDWRGRRRKRGYIREAELNAMAVATGAMKSSLNPNAPLFIPAALQQVEDFSPEWWELVKTNTGFRQYWFHEHQEQETFDGDDEDEEDIANLLPDSFDLGITDDFANFEQQQVDEAAHLQPEAAQVTALKKGYTKSDLESAAERLIKNLSLKSPKTGVVRPVLETAKYREKPIQALSPRSGVSRRIIQQPR</sequence>
<organism evidence="1">
    <name type="scientific">Anthurium amnicola</name>
    <dbReference type="NCBI Taxonomy" id="1678845"/>
    <lineage>
        <taxon>Eukaryota</taxon>
        <taxon>Viridiplantae</taxon>
        <taxon>Streptophyta</taxon>
        <taxon>Embryophyta</taxon>
        <taxon>Tracheophyta</taxon>
        <taxon>Spermatophyta</taxon>
        <taxon>Magnoliopsida</taxon>
        <taxon>Liliopsida</taxon>
        <taxon>Araceae</taxon>
        <taxon>Pothoideae</taxon>
        <taxon>Potheae</taxon>
        <taxon>Anthurium</taxon>
    </lineage>
</organism>
<evidence type="ECO:0000313" key="1">
    <source>
        <dbReference type="EMBL" id="JAT45186.1"/>
    </source>
</evidence>
<proteinExistence type="predicted"/>
<dbReference type="PANTHER" id="PTHR33790:SF10">
    <property type="entry name" value="PROTEIN EARLY RESPONSIVE TO DEHYDRATION 15"/>
    <property type="match status" value="1"/>
</dbReference>
<dbReference type="PANTHER" id="PTHR33790">
    <property type="entry name" value="OS05G0344200 PROTEIN"/>
    <property type="match status" value="1"/>
</dbReference>
<dbReference type="AlphaFoldDB" id="A0A1D1XS35"/>
<name>A0A1D1XS35_9ARAE</name>
<gene>
    <name evidence="1" type="primary">CID2_3</name>
    <name evidence="1" type="ORF">g.50907</name>
</gene>
<protein>
    <submittedName>
        <fullName evidence="1">Polyadenylate-binding protein-interacting protein 2</fullName>
    </submittedName>
</protein>
<reference evidence="1" key="1">
    <citation type="submission" date="2015-07" db="EMBL/GenBank/DDBJ databases">
        <title>Transcriptome Assembly of Anthurium amnicola.</title>
        <authorList>
            <person name="Suzuki J."/>
        </authorList>
    </citation>
    <scope>NUCLEOTIDE SEQUENCE</scope>
</reference>
<dbReference type="InterPro" id="IPR009818">
    <property type="entry name" value="PAM2_motif"/>
</dbReference>
<feature type="non-terminal residue" evidence="1">
    <location>
        <position position="1"/>
    </location>
</feature>
<accession>A0A1D1XS35</accession>
<dbReference type="InterPro" id="IPR040414">
    <property type="entry name" value="CID1/CID2"/>
</dbReference>
<dbReference type="EMBL" id="GDJX01022750">
    <property type="protein sequence ID" value="JAT45186.1"/>
    <property type="molecule type" value="Transcribed_RNA"/>
</dbReference>
<dbReference type="Pfam" id="PF07145">
    <property type="entry name" value="PAM2"/>
    <property type="match status" value="1"/>
</dbReference>